<evidence type="ECO:0000313" key="3">
    <source>
        <dbReference type="Proteomes" id="UP000003835"/>
    </source>
</evidence>
<keyword evidence="3" id="KW-1185">Reference proteome</keyword>
<name>B4VP30_9CYAN</name>
<evidence type="ECO:0000313" key="2">
    <source>
        <dbReference type="EMBL" id="EDX76399.1"/>
    </source>
</evidence>
<accession>B4VP30</accession>
<protein>
    <submittedName>
        <fullName evidence="2">Uncharacterized protein</fullName>
    </submittedName>
</protein>
<organism evidence="2 3">
    <name type="scientific">Coleofasciculus chthonoplastes PCC 7420</name>
    <dbReference type="NCBI Taxonomy" id="118168"/>
    <lineage>
        <taxon>Bacteria</taxon>
        <taxon>Bacillati</taxon>
        <taxon>Cyanobacteriota</taxon>
        <taxon>Cyanophyceae</taxon>
        <taxon>Coleofasciculales</taxon>
        <taxon>Coleofasciculaceae</taxon>
        <taxon>Coleofasciculus</taxon>
    </lineage>
</organism>
<dbReference type="AlphaFoldDB" id="B4VP30"/>
<reference evidence="2 3" key="1">
    <citation type="submission" date="2008-07" db="EMBL/GenBank/DDBJ databases">
        <authorList>
            <person name="Tandeau de Marsac N."/>
            <person name="Ferriera S."/>
            <person name="Johnson J."/>
            <person name="Kravitz S."/>
            <person name="Beeson K."/>
            <person name="Sutton G."/>
            <person name="Rogers Y.-H."/>
            <person name="Friedman R."/>
            <person name="Frazier M."/>
            <person name="Venter J.C."/>
        </authorList>
    </citation>
    <scope>NUCLEOTIDE SEQUENCE [LARGE SCALE GENOMIC DNA]</scope>
    <source>
        <strain evidence="2 3">PCC 7420</strain>
    </source>
</reference>
<dbReference type="EMBL" id="DS989846">
    <property type="protein sequence ID" value="EDX76399.1"/>
    <property type="molecule type" value="Genomic_DNA"/>
</dbReference>
<dbReference type="HOGENOM" id="CLU_3249981_0_0_3"/>
<evidence type="ECO:0000256" key="1">
    <source>
        <dbReference type="SAM" id="MobiDB-lite"/>
    </source>
</evidence>
<proteinExistence type="predicted"/>
<sequence>MCVFCPCLSPALTPSLSPNPPRSPLQGGMTKDASLFLHGRGE</sequence>
<dbReference type="Proteomes" id="UP000003835">
    <property type="component" value="Unassembled WGS sequence"/>
</dbReference>
<feature type="region of interest" description="Disordered" evidence="1">
    <location>
        <begin position="13"/>
        <end position="42"/>
    </location>
</feature>
<gene>
    <name evidence="2" type="ORF">MC7420_4655</name>
</gene>